<feature type="transmembrane region" description="Helical" evidence="1">
    <location>
        <begin position="65"/>
        <end position="90"/>
    </location>
</feature>
<keyword evidence="3" id="KW-1185">Reference proteome</keyword>
<dbReference type="Proteomes" id="UP001596383">
    <property type="component" value="Unassembled WGS sequence"/>
</dbReference>
<dbReference type="EMBL" id="JBHSWV010000762">
    <property type="protein sequence ID" value="MFC6769483.1"/>
    <property type="molecule type" value="Genomic_DNA"/>
</dbReference>
<evidence type="ECO:0000313" key="3">
    <source>
        <dbReference type="Proteomes" id="UP001596383"/>
    </source>
</evidence>
<name>A0ABD5SW76_9EURY</name>
<feature type="transmembrane region" description="Helical" evidence="1">
    <location>
        <begin position="102"/>
        <end position="124"/>
    </location>
</feature>
<evidence type="ECO:0000313" key="2">
    <source>
        <dbReference type="EMBL" id="MFC6769483.1"/>
    </source>
</evidence>
<reference evidence="2 3" key="1">
    <citation type="journal article" date="2019" name="Int. J. Syst. Evol. Microbiol.">
        <title>The Global Catalogue of Microorganisms (GCM) 10K type strain sequencing project: providing services to taxonomists for standard genome sequencing and annotation.</title>
        <authorList>
            <consortium name="The Broad Institute Genomics Platform"/>
            <consortium name="The Broad Institute Genome Sequencing Center for Infectious Disease"/>
            <person name="Wu L."/>
            <person name="Ma J."/>
        </authorList>
    </citation>
    <scope>NUCLEOTIDE SEQUENCE [LARGE SCALE GENOMIC DNA]</scope>
    <source>
        <strain evidence="2 3">LMG 29247</strain>
    </source>
</reference>
<protein>
    <submittedName>
        <fullName evidence="2">Uncharacterized protein</fullName>
    </submittedName>
</protein>
<keyword evidence="1" id="KW-1133">Transmembrane helix</keyword>
<comment type="caution">
    <text evidence="2">The sequence shown here is derived from an EMBL/GenBank/DDBJ whole genome shotgun (WGS) entry which is preliminary data.</text>
</comment>
<dbReference type="AlphaFoldDB" id="A0ABD5SW76"/>
<feature type="transmembrane region" description="Helical" evidence="1">
    <location>
        <begin position="25"/>
        <end position="53"/>
    </location>
</feature>
<keyword evidence="1" id="KW-0472">Membrane</keyword>
<sequence>MVSLLTAALLFAAIPENPPGDGFAAGLTGIFVLLSVITGVLALVEAGSLYFVTRLQEPSERSRRLLTIGAVAGSLSVLLLVVPVLVARVFDILVPGPAWGPGIGLVLVPIGIACSVLGVVFQLLDGSRTRAGT</sequence>
<evidence type="ECO:0000256" key="1">
    <source>
        <dbReference type="SAM" id="Phobius"/>
    </source>
</evidence>
<dbReference type="RefSeq" id="WP_273742127.1">
    <property type="nucleotide sequence ID" value="NZ_JAQIVI010000762.1"/>
</dbReference>
<organism evidence="2 3">
    <name type="scientific">Natrinema soli</name>
    <dbReference type="NCBI Taxonomy" id="1930624"/>
    <lineage>
        <taxon>Archaea</taxon>
        <taxon>Methanobacteriati</taxon>
        <taxon>Methanobacteriota</taxon>
        <taxon>Stenosarchaea group</taxon>
        <taxon>Halobacteria</taxon>
        <taxon>Halobacteriales</taxon>
        <taxon>Natrialbaceae</taxon>
        <taxon>Natrinema</taxon>
    </lineage>
</organism>
<proteinExistence type="predicted"/>
<gene>
    <name evidence="2" type="ORF">ACFQE6_31960</name>
</gene>
<accession>A0ABD5SW76</accession>
<keyword evidence="1" id="KW-0812">Transmembrane</keyword>